<organism evidence="2 3">
    <name type="scientific">Ridgeia piscesae</name>
    <name type="common">Tubeworm</name>
    <dbReference type="NCBI Taxonomy" id="27915"/>
    <lineage>
        <taxon>Eukaryota</taxon>
        <taxon>Metazoa</taxon>
        <taxon>Spiralia</taxon>
        <taxon>Lophotrochozoa</taxon>
        <taxon>Annelida</taxon>
        <taxon>Polychaeta</taxon>
        <taxon>Sedentaria</taxon>
        <taxon>Canalipalpata</taxon>
        <taxon>Sabellida</taxon>
        <taxon>Siboglinidae</taxon>
        <taxon>Ridgeia</taxon>
    </lineage>
</organism>
<feature type="compositionally biased region" description="Basic and acidic residues" evidence="1">
    <location>
        <begin position="66"/>
        <end position="76"/>
    </location>
</feature>
<accession>A0AAD9KYI1</accession>
<protein>
    <submittedName>
        <fullName evidence="2">Uncharacterized protein</fullName>
    </submittedName>
</protein>
<sequence>MPLILRDLRNLHIHVIPRLVVEVVRLLDHQATHLRRKHVYFSDVDVAVLGQFEESRSVDPLQQVERGGRDKEHPEDWPVEDEEYPEADAHRVGPIEHLQRGESTSTSTNGGIAWVQGYTYYR</sequence>
<evidence type="ECO:0000256" key="1">
    <source>
        <dbReference type="SAM" id="MobiDB-lite"/>
    </source>
</evidence>
<feature type="compositionally biased region" description="Acidic residues" evidence="1">
    <location>
        <begin position="77"/>
        <end position="86"/>
    </location>
</feature>
<comment type="caution">
    <text evidence="2">The sequence shown here is derived from an EMBL/GenBank/DDBJ whole genome shotgun (WGS) entry which is preliminary data.</text>
</comment>
<proteinExistence type="predicted"/>
<evidence type="ECO:0000313" key="2">
    <source>
        <dbReference type="EMBL" id="KAK2179657.1"/>
    </source>
</evidence>
<feature type="region of interest" description="Disordered" evidence="1">
    <location>
        <begin position="59"/>
        <end position="86"/>
    </location>
</feature>
<keyword evidence="3" id="KW-1185">Reference proteome</keyword>
<dbReference type="AlphaFoldDB" id="A0AAD9KYI1"/>
<dbReference type="Proteomes" id="UP001209878">
    <property type="component" value="Unassembled WGS sequence"/>
</dbReference>
<name>A0AAD9KYI1_RIDPI</name>
<gene>
    <name evidence="2" type="ORF">NP493_479g01031</name>
</gene>
<evidence type="ECO:0000313" key="3">
    <source>
        <dbReference type="Proteomes" id="UP001209878"/>
    </source>
</evidence>
<reference evidence="2" key="1">
    <citation type="journal article" date="2023" name="Mol. Biol. Evol.">
        <title>Third-Generation Sequencing Reveals the Adaptive Role of the Epigenome in Three Deep-Sea Polychaetes.</title>
        <authorList>
            <person name="Perez M."/>
            <person name="Aroh O."/>
            <person name="Sun Y."/>
            <person name="Lan Y."/>
            <person name="Juniper S.K."/>
            <person name="Young C.R."/>
            <person name="Angers B."/>
            <person name="Qian P.Y."/>
        </authorList>
    </citation>
    <scope>NUCLEOTIDE SEQUENCE</scope>
    <source>
        <strain evidence="2">R07B-5</strain>
    </source>
</reference>
<dbReference type="EMBL" id="JAODUO010000478">
    <property type="protein sequence ID" value="KAK2179657.1"/>
    <property type="molecule type" value="Genomic_DNA"/>
</dbReference>